<dbReference type="PANTHER" id="PTHR38039">
    <property type="entry name" value="TOXIN YOEB"/>
    <property type="match status" value="1"/>
</dbReference>
<dbReference type="GO" id="GO:0016787">
    <property type="term" value="F:hydrolase activity"/>
    <property type="evidence" value="ECO:0007669"/>
    <property type="project" value="UniProtKB-KW"/>
</dbReference>
<dbReference type="AlphaFoldDB" id="D6SRL4"/>
<protein>
    <recommendedName>
        <fullName evidence="6">Putative mRNA interferase YoeB</fullName>
    </recommendedName>
</protein>
<accession>D6SRL4</accession>
<comment type="similarity">
    <text evidence="1">Belongs to the YoeB family.</text>
</comment>
<dbReference type="Proteomes" id="UP000005496">
    <property type="component" value="Unassembled WGS sequence"/>
</dbReference>
<dbReference type="EMBL" id="ACJN02000003">
    <property type="protein sequence ID" value="EFI33330.1"/>
    <property type="molecule type" value="Genomic_DNA"/>
</dbReference>
<gene>
    <name evidence="7" type="ORF">Dthio_PD0658</name>
</gene>
<keyword evidence="5" id="KW-0378">Hydrolase</keyword>
<dbReference type="NCBIfam" id="TIGR02116">
    <property type="entry name" value="toxin_Txe_YoeB"/>
    <property type="match status" value="1"/>
</dbReference>
<keyword evidence="2" id="KW-1277">Toxin-antitoxin system</keyword>
<keyword evidence="8" id="KW-1185">Reference proteome</keyword>
<evidence type="ECO:0000256" key="3">
    <source>
        <dbReference type="ARBA" id="ARBA00022722"/>
    </source>
</evidence>
<dbReference type="GO" id="GO:0045892">
    <property type="term" value="P:negative regulation of DNA-templated transcription"/>
    <property type="evidence" value="ECO:0007669"/>
    <property type="project" value="TreeGrafter"/>
</dbReference>
<dbReference type="Gene3D" id="3.30.2310.20">
    <property type="entry name" value="RelE-like"/>
    <property type="match status" value="1"/>
</dbReference>
<reference evidence="7" key="1">
    <citation type="submission" date="2010-05" db="EMBL/GenBank/DDBJ databases">
        <title>The draft genome of Desulfonatronospira thiodismutans ASO3-1.</title>
        <authorList>
            <consortium name="US DOE Joint Genome Institute (JGI-PGF)"/>
            <person name="Lucas S."/>
            <person name="Copeland A."/>
            <person name="Lapidus A."/>
            <person name="Cheng J.-F."/>
            <person name="Bruce D."/>
            <person name="Goodwin L."/>
            <person name="Pitluck S."/>
            <person name="Chertkov O."/>
            <person name="Brettin T."/>
            <person name="Detter J.C."/>
            <person name="Han C."/>
            <person name="Land M.L."/>
            <person name="Hauser L."/>
            <person name="Kyrpides N."/>
            <person name="Mikhailova N."/>
            <person name="Muyzer G."/>
            <person name="Woyke T."/>
        </authorList>
    </citation>
    <scope>NUCLEOTIDE SEQUENCE [LARGE SCALE GENOMIC DNA]</scope>
    <source>
        <strain evidence="7">ASO3-1</strain>
    </source>
</reference>
<dbReference type="Pfam" id="PF06769">
    <property type="entry name" value="YoeB_toxin"/>
    <property type="match status" value="1"/>
</dbReference>
<evidence type="ECO:0000256" key="1">
    <source>
        <dbReference type="ARBA" id="ARBA00008172"/>
    </source>
</evidence>
<dbReference type="InterPro" id="IPR035093">
    <property type="entry name" value="RelE/ParE_toxin_dom_sf"/>
</dbReference>
<dbReference type="InterPro" id="IPR009614">
    <property type="entry name" value="YoeB_toxin"/>
</dbReference>
<dbReference type="PANTHER" id="PTHR38039:SF1">
    <property type="entry name" value="TOXIN YOEB"/>
    <property type="match status" value="1"/>
</dbReference>
<evidence type="ECO:0000313" key="7">
    <source>
        <dbReference type="EMBL" id="EFI33330.1"/>
    </source>
</evidence>
<sequence length="86" mass="10019">MWRVVFAKQAQRDAKKLSAAKLQSNAQILLEILRKNPYQSPPPCEKLAGDLTGACSRRINIQHRLVYQILDDEKVVKIIRMWSHYE</sequence>
<keyword evidence="3" id="KW-0540">Nuclease</keyword>
<dbReference type="SUPFAM" id="SSF143011">
    <property type="entry name" value="RelE-like"/>
    <property type="match status" value="1"/>
</dbReference>
<organism evidence="7 8">
    <name type="scientific">Desulfonatronospira thiodismutans ASO3-1</name>
    <dbReference type="NCBI Taxonomy" id="555779"/>
    <lineage>
        <taxon>Bacteria</taxon>
        <taxon>Pseudomonadati</taxon>
        <taxon>Thermodesulfobacteriota</taxon>
        <taxon>Desulfovibrionia</taxon>
        <taxon>Desulfovibrionales</taxon>
        <taxon>Desulfonatronovibrionaceae</taxon>
        <taxon>Desulfonatronospira</taxon>
    </lineage>
</organism>
<dbReference type="RefSeq" id="WP_008870688.1">
    <property type="nucleotide sequence ID" value="NZ_ACJN02000003.1"/>
</dbReference>
<comment type="caution">
    <text evidence="7">The sequence shown here is derived from an EMBL/GenBank/DDBJ whole genome shotgun (WGS) entry which is preliminary data.</text>
</comment>
<evidence type="ECO:0000256" key="4">
    <source>
        <dbReference type="ARBA" id="ARBA00022759"/>
    </source>
</evidence>
<dbReference type="GO" id="GO:0006401">
    <property type="term" value="P:RNA catabolic process"/>
    <property type="evidence" value="ECO:0007669"/>
    <property type="project" value="InterPro"/>
</dbReference>
<evidence type="ECO:0000256" key="6">
    <source>
        <dbReference type="ARBA" id="ARBA00030388"/>
    </source>
</evidence>
<dbReference type="OrthoDB" id="9801102at2"/>
<proteinExistence type="inferred from homology"/>
<evidence type="ECO:0000256" key="2">
    <source>
        <dbReference type="ARBA" id="ARBA00022649"/>
    </source>
</evidence>
<name>D6SRL4_9BACT</name>
<dbReference type="eggNOG" id="COG4115">
    <property type="taxonomic scope" value="Bacteria"/>
</dbReference>
<evidence type="ECO:0000313" key="8">
    <source>
        <dbReference type="Proteomes" id="UP000005496"/>
    </source>
</evidence>
<evidence type="ECO:0000256" key="5">
    <source>
        <dbReference type="ARBA" id="ARBA00022801"/>
    </source>
</evidence>
<keyword evidence="4" id="KW-0255">Endonuclease</keyword>
<dbReference type="GO" id="GO:0004519">
    <property type="term" value="F:endonuclease activity"/>
    <property type="evidence" value="ECO:0007669"/>
    <property type="project" value="UniProtKB-KW"/>
</dbReference>